<organism evidence="1 2">
    <name type="scientific">Nocardia neocaledoniensis</name>
    <dbReference type="NCBI Taxonomy" id="236511"/>
    <lineage>
        <taxon>Bacteria</taxon>
        <taxon>Bacillati</taxon>
        <taxon>Actinomycetota</taxon>
        <taxon>Actinomycetes</taxon>
        <taxon>Mycobacteriales</taxon>
        <taxon>Nocardiaceae</taxon>
        <taxon>Nocardia</taxon>
    </lineage>
</organism>
<keyword evidence="2" id="KW-1185">Reference proteome</keyword>
<sequence length="40" mass="3982">MGPSLAADLAAYVGEPAAAPISASPLLAHIRPVVRDLAKA</sequence>
<comment type="caution">
    <text evidence="1">The sequence shown here is derived from an EMBL/GenBank/DDBJ whole genome shotgun (WGS) entry which is preliminary data.</text>
</comment>
<evidence type="ECO:0000313" key="1">
    <source>
        <dbReference type="EMBL" id="PWV77617.1"/>
    </source>
</evidence>
<dbReference type="Proteomes" id="UP000246410">
    <property type="component" value="Unassembled WGS sequence"/>
</dbReference>
<protein>
    <submittedName>
        <fullName evidence="1">Uncharacterized protein</fullName>
    </submittedName>
</protein>
<evidence type="ECO:0000313" key="2">
    <source>
        <dbReference type="Proteomes" id="UP000246410"/>
    </source>
</evidence>
<dbReference type="EMBL" id="QGTL01000003">
    <property type="protein sequence ID" value="PWV77617.1"/>
    <property type="molecule type" value="Genomic_DNA"/>
</dbReference>
<dbReference type="AlphaFoldDB" id="A0A317NRL8"/>
<reference evidence="1 2" key="1">
    <citation type="submission" date="2018-05" db="EMBL/GenBank/DDBJ databases">
        <title>Genomic Encyclopedia of Type Strains, Phase IV (KMG-IV): sequencing the most valuable type-strain genomes for metagenomic binning, comparative biology and taxonomic classification.</title>
        <authorList>
            <person name="Goeker M."/>
        </authorList>
    </citation>
    <scope>NUCLEOTIDE SEQUENCE [LARGE SCALE GENOMIC DNA]</scope>
    <source>
        <strain evidence="1 2">DSM 44717</strain>
    </source>
</reference>
<name>A0A317NRL8_9NOCA</name>
<proteinExistence type="predicted"/>
<accession>A0A317NRL8</accession>
<gene>
    <name evidence="1" type="ORF">DFR69_103216</name>
</gene>